<dbReference type="EMBL" id="LLXH01002756">
    <property type="protein sequence ID" value="PKC55164.1"/>
    <property type="molecule type" value="Genomic_DNA"/>
</dbReference>
<sequence>MREFGHSGTVSVGAMAIYTNVVFGRGEPGSPPYEWITSPSRSTSTCLTLFTPTFFPNAKEPEDSSATLAAPSTGVIRGHQSWQPRQGGGKISSSRQVYSEHPAECPSTNHQGPVGEVTWILTNAVNFPQAMRSKTQSYQDGAEHWCHLRTPESTSPPPGEQFLGYNLMPPTQDWPSIECPHSSRMIAQSVREAPEERPKSAPSSAQRAPRARYRAPNPTAQGGATTPSLYMTFELFPHFQQFEQMCSRSHTPLFWSSAYPFSTFE</sequence>
<evidence type="ECO:0000256" key="1">
    <source>
        <dbReference type="SAM" id="MobiDB-lite"/>
    </source>
</evidence>
<dbReference type="Proteomes" id="UP000232688">
    <property type="component" value="Unassembled WGS sequence"/>
</dbReference>
<reference evidence="2 3" key="1">
    <citation type="submission" date="2017-10" db="EMBL/GenBank/DDBJ databases">
        <title>Extensive intraspecific genome diversity in a model arbuscular mycorrhizal fungus.</title>
        <authorList>
            <person name="Chen E.C.H."/>
            <person name="Morin E."/>
            <person name="Baudet D."/>
            <person name="Noel J."/>
            <person name="Ndikumana S."/>
            <person name="Charron P."/>
            <person name="St-Onge C."/>
            <person name="Giorgi J."/>
            <person name="Grigoriev I.V."/>
            <person name="Roux C."/>
            <person name="Martin F.M."/>
            <person name="Corradi N."/>
        </authorList>
    </citation>
    <scope>NUCLEOTIDE SEQUENCE [LARGE SCALE GENOMIC DNA]</scope>
    <source>
        <strain evidence="2 3">A1</strain>
    </source>
</reference>
<accession>A0A2N0QVU1</accession>
<evidence type="ECO:0000313" key="3">
    <source>
        <dbReference type="Proteomes" id="UP000232688"/>
    </source>
</evidence>
<proteinExistence type="predicted"/>
<gene>
    <name evidence="2" type="ORF">RhiirA1_403090</name>
</gene>
<reference evidence="2 3" key="2">
    <citation type="submission" date="2017-10" db="EMBL/GenBank/DDBJ databases">
        <title>Genome analyses suggest a sexual origin of heterokaryosis in a supposedly ancient asexual fungus.</title>
        <authorList>
            <person name="Corradi N."/>
            <person name="Sedzielewska K."/>
            <person name="Noel J."/>
            <person name="Charron P."/>
            <person name="Farinelli L."/>
            <person name="Marton T."/>
            <person name="Kruger M."/>
            <person name="Pelin A."/>
            <person name="Brachmann A."/>
            <person name="Corradi N."/>
        </authorList>
    </citation>
    <scope>NUCLEOTIDE SEQUENCE [LARGE SCALE GENOMIC DNA]</scope>
    <source>
        <strain evidence="2 3">A1</strain>
    </source>
</reference>
<dbReference type="AlphaFoldDB" id="A0A2N0QVU1"/>
<dbReference type="VEuPathDB" id="FungiDB:RhiirA1_403090"/>
<evidence type="ECO:0000313" key="2">
    <source>
        <dbReference type="EMBL" id="PKC55164.1"/>
    </source>
</evidence>
<name>A0A2N0QVU1_9GLOM</name>
<protein>
    <submittedName>
        <fullName evidence="2">Uncharacterized protein</fullName>
    </submittedName>
</protein>
<feature type="region of interest" description="Disordered" evidence="1">
    <location>
        <begin position="188"/>
        <end position="226"/>
    </location>
</feature>
<comment type="caution">
    <text evidence="2">The sequence shown here is derived from an EMBL/GenBank/DDBJ whole genome shotgun (WGS) entry which is preliminary data.</text>
</comment>
<feature type="compositionally biased region" description="Low complexity" evidence="1">
    <location>
        <begin position="200"/>
        <end position="218"/>
    </location>
</feature>
<feature type="region of interest" description="Disordered" evidence="1">
    <location>
        <begin position="78"/>
        <end position="111"/>
    </location>
</feature>
<organism evidence="2 3">
    <name type="scientific">Rhizophagus irregularis</name>
    <dbReference type="NCBI Taxonomy" id="588596"/>
    <lineage>
        <taxon>Eukaryota</taxon>
        <taxon>Fungi</taxon>
        <taxon>Fungi incertae sedis</taxon>
        <taxon>Mucoromycota</taxon>
        <taxon>Glomeromycotina</taxon>
        <taxon>Glomeromycetes</taxon>
        <taxon>Glomerales</taxon>
        <taxon>Glomeraceae</taxon>
        <taxon>Rhizophagus</taxon>
    </lineage>
</organism>